<evidence type="ECO:0000256" key="2">
    <source>
        <dbReference type="SAM" id="MobiDB-lite"/>
    </source>
</evidence>
<dbReference type="GeneID" id="33568834"/>
<feature type="compositionally biased region" description="Basic residues" evidence="2">
    <location>
        <begin position="260"/>
        <end position="270"/>
    </location>
</feature>
<dbReference type="Pfam" id="PF07691">
    <property type="entry name" value="PA14"/>
    <property type="match status" value="1"/>
</dbReference>
<accession>A0A1Y2G5C0</accession>
<dbReference type="InterPro" id="IPR037524">
    <property type="entry name" value="PA14/GLEYA"/>
</dbReference>
<dbReference type="Gene3D" id="3.90.182.10">
    <property type="entry name" value="Toxin - Anthrax Protective Antigen,domain 1"/>
    <property type="match status" value="1"/>
</dbReference>
<dbReference type="InterPro" id="IPR011658">
    <property type="entry name" value="PA14_dom"/>
</dbReference>
<organism evidence="4 5">
    <name type="scientific">Lobosporangium transversale</name>
    <dbReference type="NCBI Taxonomy" id="64571"/>
    <lineage>
        <taxon>Eukaryota</taxon>
        <taxon>Fungi</taxon>
        <taxon>Fungi incertae sedis</taxon>
        <taxon>Mucoromycota</taxon>
        <taxon>Mortierellomycotina</taxon>
        <taxon>Mortierellomycetes</taxon>
        <taxon>Mortierellales</taxon>
        <taxon>Mortierellaceae</taxon>
        <taxon>Lobosporangium</taxon>
    </lineage>
</organism>
<dbReference type="PROSITE" id="PS51820">
    <property type="entry name" value="PA14"/>
    <property type="match status" value="1"/>
</dbReference>
<keyword evidence="5" id="KW-1185">Reference proteome</keyword>
<dbReference type="EMBL" id="MCFF01000086">
    <property type="protein sequence ID" value="ORY95099.1"/>
    <property type="molecule type" value="Genomic_DNA"/>
</dbReference>
<keyword evidence="1" id="KW-0175">Coiled coil</keyword>
<comment type="caution">
    <text evidence="4">The sequence shown here is derived from an EMBL/GenBank/DDBJ whole genome shotgun (WGS) entry which is preliminary data.</text>
</comment>
<reference evidence="4 5" key="1">
    <citation type="submission" date="2016-07" db="EMBL/GenBank/DDBJ databases">
        <title>Pervasive Adenine N6-methylation of Active Genes in Fungi.</title>
        <authorList>
            <consortium name="DOE Joint Genome Institute"/>
            <person name="Mondo S.J."/>
            <person name="Dannebaum R.O."/>
            <person name="Kuo R.C."/>
            <person name="Labutti K."/>
            <person name="Haridas S."/>
            <person name="Kuo A."/>
            <person name="Salamov A."/>
            <person name="Ahrendt S.R."/>
            <person name="Lipzen A."/>
            <person name="Sullivan W."/>
            <person name="Andreopoulos W.B."/>
            <person name="Clum A."/>
            <person name="Lindquist E."/>
            <person name="Daum C."/>
            <person name="Ramamoorthy G.K."/>
            <person name="Gryganskyi A."/>
            <person name="Culley D."/>
            <person name="Magnuson J.K."/>
            <person name="James T.Y."/>
            <person name="O'Malley M.A."/>
            <person name="Stajich J.E."/>
            <person name="Spatafora J.W."/>
            <person name="Visel A."/>
            <person name="Grigoriev I.V."/>
        </authorList>
    </citation>
    <scope>NUCLEOTIDE SEQUENCE [LARGE SCALE GENOMIC DNA]</scope>
    <source>
        <strain evidence="4 5">NRRL 3116</strain>
    </source>
</reference>
<dbReference type="OrthoDB" id="412914at2759"/>
<dbReference type="AlphaFoldDB" id="A0A1Y2G5C0"/>
<dbReference type="RefSeq" id="XP_021875308.1">
    <property type="nucleotide sequence ID" value="XM_022026991.1"/>
</dbReference>
<feature type="region of interest" description="Disordered" evidence="2">
    <location>
        <begin position="1"/>
        <end position="22"/>
    </location>
</feature>
<dbReference type="SUPFAM" id="SSF56988">
    <property type="entry name" value="Anthrax protective antigen"/>
    <property type="match status" value="1"/>
</dbReference>
<dbReference type="SMART" id="SM00758">
    <property type="entry name" value="PA14"/>
    <property type="match status" value="1"/>
</dbReference>
<evidence type="ECO:0000313" key="4">
    <source>
        <dbReference type="EMBL" id="ORY95099.1"/>
    </source>
</evidence>
<sequence>MQSSFPTAANEGSISGPSFNPSSSAFQNQAHYRRDYRPGVVFEYYEGEWDWLPNFDEMRPDNVGIVGNFMIDETTEQDLFRPQYTQQIRRRYKESGNFAVRFTTHIDITQDGVYSFWLTSNDGSAMYVANTLVVENDGMHYATETEGRIMLQAGKHPMTVEFFHKNGKMLEGFRSTGPSLVVSYRAPGPIWSFGLKAGPKKIIQSSNLFYDHGDIRLKNLLREFGVEEDRSITNTDVALDVDDRMIAGGPRAHWPQGSSSHHHSSRPSRHRILSGDMGAMQPSNRELHVQMENAKTTIKDLEQIIRDQAESHKKKMAELYNILQETQAQVDRLVTGLKKATLFETPQATIPASHIHSHGNIKNPTWRSSVISVYVDAEEDYQSQEPIESAGGEDTSNNEVCFDPMLQYELF</sequence>
<proteinExistence type="predicted"/>
<evidence type="ECO:0000313" key="5">
    <source>
        <dbReference type="Proteomes" id="UP000193648"/>
    </source>
</evidence>
<dbReference type="Proteomes" id="UP000193648">
    <property type="component" value="Unassembled WGS sequence"/>
</dbReference>
<evidence type="ECO:0000256" key="1">
    <source>
        <dbReference type="SAM" id="Coils"/>
    </source>
</evidence>
<dbReference type="InParanoid" id="A0A1Y2G5C0"/>
<gene>
    <name evidence="4" type="ORF">BCR41DRAFT_375925</name>
</gene>
<evidence type="ECO:0000259" key="3">
    <source>
        <dbReference type="PROSITE" id="PS51820"/>
    </source>
</evidence>
<protein>
    <recommendedName>
        <fullName evidence="3">PA14 domain-containing protein</fullName>
    </recommendedName>
</protein>
<feature type="coiled-coil region" evidence="1">
    <location>
        <begin position="284"/>
        <end position="329"/>
    </location>
</feature>
<feature type="domain" description="PA14" evidence="3">
    <location>
        <begin position="35"/>
        <end position="207"/>
    </location>
</feature>
<feature type="compositionally biased region" description="Low complexity" evidence="2">
    <location>
        <begin position="12"/>
        <end position="22"/>
    </location>
</feature>
<name>A0A1Y2G5C0_9FUNG</name>
<feature type="region of interest" description="Disordered" evidence="2">
    <location>
        <begin position="248"/>
        <end position="270"/>
    </location>
</feature>